<protein>
    <recommendedName>
        <fullName evidence="3">DUF3168 domain-containing protein</fullName>
    </recommendedName>
</protein>
<dbReference type="EMBL" id="LGTK01000018">
    <property type="protein sequence ID" value="KPH76072.1"/>
    <property type="molecule type" value="Genomic_DNA"/>
</dbReference>
<dbReference type="RefSeq" id="WP_060668216.1">
    <property type="nucleotide sequence ID" value="NZ_LGTK01000018.1"/>
</dbReference>
<reference evidence="1 2" key="1">
    <citation type="submission" date="2015-07" db="EMBL/GenBank/DDBJ databases">
        <title>High-quality draft genome sequence of Oceanobacillus caeni HM6, a bacillus isolated from a human feces.</title>
        <authorList>
            <person name="Kumar J."/>
            <person name="Verma M.K."/>
            <person name="Pandey R."/>
            <person name="Bhambi M."/>
            <person name="Chauhan N."/>
        </authorList>
    </citation>
    <scope>NUCLEOTIDE SEQUENCE [LARGE SCALE GENOMIC DNA]</scope>
    <source>
        <strain evidence="1 2">HM6</strain>
    </source>
</reference>
<organism evidence="1 2">
    <name type="scientific">Oceanobacillus caeni</name>
    <dbReference type="NCBI Taxonomy" id="405946"/>
    <lineage>
        <taxon>Bacteria</taxon>
        <taxon>Bacillati</taxon>
        <taxon>Bacillota</taxon>
        <taxon>Bacilli</taxon>
        <taxon>Bacillales</taxon>
        <taxon>Bacillaceae</taxon>
        <taxon>Oceanobacillus</taxon>
    </lineage>
</organism>
<gene>
    <name evidence="1" type="ORF">AFL42_07150</name>
</gene>
<name>A0ABR5MK19_9BACI</name>
<dbReference type="Proteomes" id="UP000037854">
    <property type="component" value="Unassembled WGS sequence"/>
</dbReference>
<keyword evidence="2" id="KW-1185">Reference proteome</keyword>
<sequence>MDILSIIYNHLIADEYIKEQAFGRIKYYEYPETGDVINPHIVLDPLDDGSPINFADNTWTKLDFLIQIDVWTKNRTITLNLANTIRDTMWNELGFKQIKGPNEYDEGVFRKADRYRGTLYREDFDSL</sequence>
<accession>A0ABR5MK19</accession>
<evidence type="ECO:0000313" key="2">
    <source>
        <dbReference type="Proteomes" id="UP000037854"/>
    </source>
</evidence>
<proteinExistence type="predicted"/>
<evidence type="ECO:0008006" key="3">
    <source>
        <dbReference type="Google" id="ProtNLM"/>
    </source>
</evidence>
<comment type="caution">
    <text evidence="1">The sequence shown here is derived from an EMBL/GenBank/DDBJ whole genome shotgun (WGS) entry which is preliminary data.</text>
</comment>
<evidence type="ECO:0000313" key="1">
    <source>
        <dbReference type="EMBL" id="KPH76072.1"/>
    </source>
</evidence>